<keyword evidence="2" id="KW-1185">Reference proteome</keyword>
<dbReference type="EMBL" id="FOAA01000001">
    <property type="protein sequence ID" value="SEK34736.1"/>
    <property type="molecule type" value="Genomic_DNA"/>
</dbReference>
<accession>A0A1H7G8W5</accession>
<dbReference type="Proteomes" id="UP000199256">
    <property type="component" value="Unassembled WGS sequence"/>
</dbReference>
<organism evidence="1 2">
    <name type="scientific">Ectothiorhodospira marina</name>
    <dbReference type="NCBI Taxonomy" id="1396821"/>
    <lineage>
        <taxon>Bacteria</taxon>
        <taxon>Pseudomonadati</taxon>
        <taxon>Pseudomonadota</taxon>
        <taxon>Gammaproteobacteria</taxon>
        <taxon>Chromatiales</taxon>
        <taxon>Ectothiorhodospiraceae</taxon>
        <taxon>Ectothiorhodospira</taxon>
    </lineage>
</organism>
<protein>
    <recommendedName>
        <fullName evidence="3">Antitoxin Xre/MbcA/ParS-like toxin-binding domain-containing protein</fullName>
    </recommendedName>
</protein>
<dbReference type="STRING" id="1396821.SAMN05444515_101474"/>
<reference evidence="2" key="1">
    <citation type="submission" date="2016-10" db="EMBL/GenBank/DDBJ databases">
        <authorList>
            <person name="Varghese N."/>
            <person name="Submissions S."/>
        </authorList>
    </citation>
    <scope>NUCLEOTIDE SEQUENCE [LARGE SCALE GENOMIC DNA]</scope>
    <source>
        <strain evidence="2">DSM 241</strain>
    </source>
</reference>
<evidence type="ECO:0000313" key="2">
    <source>
        <dbReference type="Proteomes" id="UP000199256"/>
    </source>
</evidence>
<evidence type="ECO:0000313" key="1">
    <source>
        <dbReference type="EMBL" id="SEK34736.1"/>
    </source>
</evidence>
<proteinExistence type="predicted"/>
<sequence length="88" mass="9881">MGGRKDVARSTTPAAGTRRLWEQGNRITRSYGNISHHYDLEDPQRAIFLVKNEPVPAFRHKTLLQLVQEGRTEDVIGYLESISAGFVG</sequence>
<evidence type="ECO:0008006" key="3">
    <source>
        <dbReference type="Google" id="ProtNLM"/>
    </source>
</evidence>
<gene>
    <name evidence="1" type="ORF">SAMN05444515_101474</name>
</gene>
<dbReference type="AlphaFoldDB" id="A0A1H7G8W5"/>
<name>A0A1H7G8W5_9GAMM</name>